<dbReference type="RefSeq" id="WP_257767945.1">
    <property type="nucleotide sequence ID" value="NZ_CP102480.1"/>
</dbReference>
<dbReference type="InterPro" id="IPR011050">
    <property type="entry name" value="Pectin_lyase_fold/virulence"/>
</dbReference>
<evidence type="ECO:0000313" key="3">
    <source>
        <dbReference type="Proteomes" id="UP001060336"/>
    </source>
</evidence>
<dbReference type="EMBL" id="CP102480">
    <property type="protein sequence ID" value="UUX49357.1"/>
    <property type="molecule type" value="Genomic_DNA"/>
</dbReference>
<dbReference type="InterPro" id="IPR006626">
    <property type="entry name" value="PbH1"/>
</dbReference>
<proteinExistence type="predicted"/>
<evidence type="ECO:0000259" key="1">
    <source>
        <dbReference type="Pfam" id="PF12708"/>
    </source>
</evidence>
<gene>
    <name evidence="2" type="ORF">NUH88_18395</name>
</gene>
<dbReference type="InterPro" id="IPR012334">
    <property type="entry name" value="Pectin_lyas_fold"/>
</dbReference>
<keyword evidence="3" id="KW-1185">Reference proteome</keyword>
<dbReference type="SMART" id="SM00710">
    <property type="entry name" value="PbH1"/>
    <property type="match status" value="4"/>
</dbReference>
<dbReference type="InterPro" id="IPR024535">
    <property type="entry name" value="RHGA/B-epi-like_pectate_lyase"/>
</dbReference>
<dbReference type="Pfam" id="PF12708">
    <property type="entry name" value="Pect-lyase_RHGA_epim"/>
    <property type="match status" value="1"/>
</dbReference>
<dbReference type="SUPFAM" id="SSF51126">
    <property type="entry name" value="Pectin lyase-like"/>
    <property type="match status" value="1"/>
</dbReference>
<evidence type="ECO:0000313" key="2">
    <source>
        <dbReference type="EMBL" id="UUX49357.1"/>
    </source>
</evidence>
<dbReference type="Gene3D" id="2.160.20.10">
    <property type="entry name" value="Single-stranded right-handed beta-helix, Pectin lyase-like"/>
    <property type="match status" value="1"/>
</dbReference>
<dbReference type="AlphaFoldDB" id="A0A9J7AVB5"/>
<dbReference type="Proteomes" id="UP001060336">
    <property type="component" value="Chromosome"/>
</dbReference>
<dbReference type="KEGG" id="naci:NUH88_18395"/>
<sequence length="834" mass="87869">MSLTIDSFVGDGTQTQFTLSADPGSPNNVIVQIEANVQLVSAYTISGQTLTFSQAPASGSEIEVRLPAVSLATPISVDTYTGDGTTTTFAISGPPPQTKNNVLCMISGVVQTSESYYVAGSDLVFFTAPANGQAIEIRGSVLGITTPIGIRSYIGDGVTTDFDLLVTPASKNDFLIFLNGVVLLTSGYDISANILLLPSAPVQNSVLEVHYLQDQVPVIGVVADGSVTTPKLADDAVTIAKIASNAVGDEQLTETGVTAGSYSNPTVTVDANGRVLDIASGSVSIFNVKAYGATGDGTTDDYSAIMSAIAAIPASGGMLFFPAGRYRSSGRLTISNRPINVVGAGIAVTEIFWDNAASSGIQISQNDETYFTTVQSMTLASAQPVANQTALEIDFSQSGIDDRDAGIISVSDLMIMPTTEATDGWHTGIHLIDGHGAKVDSITLRGNNAGNSQAQRTVSQHGIHIGGSTRLPVEIIVERVRGFYWHTVVLISSSSSSSPNDRAEGIRIGNCDFVAVGRGVHANINENNASPHFSVYETHVNFYEYGVFFQGTVQTFTSNCLFYQNPNGVQNAAGVYSQRSTPSGGPAANSRDNIITGNTFVKLGQTYDYNAIVIEGDRATIANNIVNSSTTAIWIKKETVSPFASPTSMAITGNVIESSNHGLYLEEANNISIQGTIFNNVLTEIANISSTDVKINNGFKGCLLHNNSDFGAGIVSWSSETYDTDGFHTSGSQITIPAGKGIQLVRVSCQGSSRGNGNGSTGVMILNIKKNGAGNYPGEARYYQSNIPMNVIASAEVQTAVIPVADNDVFECEFGLSSGNFDYRRCWFSIEVIG</sequence>
<organism evidence="2 3">
    <name type="scientific">Nisaea acidiphila</name>
    <dbReference type="NCBI Taxonomy" id="1862145"/>
    <lineage>
        <taxon>Bacteria</taxon>
        <taxon>Pseudomonadati</taxon>
        <taxon>Pseudomonadota</taxon>
        <taxon>Alphaproteobacteria</taxon>
        <taxon>Rhodospirillales</taxon>
        <taxon>Thalassobaculaceae</taxon>
        <taxon>Nisaea</taxon>
    </lineage>
</organism>
<feature type="domain" description="Rhamnogalacturonase A/B/Epimerase-like pectate lyase" evidence="1">
    <location>
        <begin position="285"/>
        <end position="451"/>
    </location>
</feature>
<reference evidence="2" key="1">
    <citation type="submission" date="2022-08" db="EMBL/GenBank/DDBJ databases">
        <title>Nisaea acidiphila sp. nov., isolated from a marine algal debris and emended description of the genus Nisaea Urios et al. 2008.</title>
        <authorList>
            <person name="Kwon K."/>
        </authorList>
    </citation>
    <scope>NUCLEOTIDE SEQUENCE</scope>
    <source>
        <strain evidence="2">MEBiC11861</strain>
    </source>
</reference>
<name>A0A9J7AVB5_9PROT</name>
<accession>A0A9J7AVB5</accession>
<protein>
    <recommendedName>
        <fullName evidence="1">Rhamnogalacturonase A/B/Epimerase-like pectate lyase domain-containing protein</fullName>
    </recommendedName>
</protein>